<evidence type="ECO:0000313" key="3">
    <source>
        <dbReference type="Proteomes" id="UP000242715"/>
    </source>
</evidence>
<dbReference type="AlphaFoldDB" id="A0A2Z6PEL3"/>
<feature type="region of interest" description="Disordered" evidence="1">
    <location>
        <begin position="20"/>
        <end position="91"/>
    </location>
</feature>
<feature type="compositionally biased region" description="Basic and acidic residues" evidence="1">
    <location>
        <begin position="70"/>
        <end position="91"/>
    </location>
</feature>
<reference evidence="3" key="1">
    <citation type="journal article" date="2017" name="Front. Plant Sci.">
        <title>Climate Clever Clovers: New Paradigm to Reduce the Environmental Footprint of Ruminants by Breeding Low Methanogenic Forages Utilizing Haplotype Variation.</title>
        <authorList>
            <person name="Kaur P."/>
            <person name="Appels R."/>
            <person name="Bayer P.E."/>
            <person name="Keeble-Gagnere G."/>
            <person name="Wang J."/>
            <person name="Hirakawa H."/>
            <person name="Shirasawa K."/>
            <person name="Vercoe P."/>
            <person name="Stefanova K."/>
            <person name="Durmic Z."/>
            <person name="Nichols P."/>
            <person name="Revell C."/>
            <person name="Isobe S.N."/>
            <person name="Edwards D."/>
            <person name="Erskine W."/>
        </authorList>
    </citation>
    <scope>NUCLEOTIDE SEQUENCE [LARGE SCALE GENOMIC DNA]</scope>
    <source>
        <strain evidence="3">cv. Daliak</strain>
    </source>
</reference>
<organism evidence="2 3">
    <name type="scientific">Trifolium subterraneum</name>
    <name type="common">Subterranean clover</name>
    <dbReference type="NCBI Taxonomy" id="3900"/>
    <lineage>
        <taxon>Eukaryota</taxon>
        <taxon>Viridiplantae</taxon>
        <taxon>Streptophyta</taxon>
        <taxon>Embryophyta</taxon>
        <taxon>Tracheophyta</taxon>
        <taxon>Spermatophyta</taxon>
        <taxon>Magnoliopsida</taxon>
        <taxon>eudicotyledons</taxon>
        <taxon>Gunneridae</taxon>
        <taxon>Pentapetalae</taxon>
        <taxon>rosids</taxon>
        <taxon>fabids</taxon>
        <taxon>Fabales</taxon>
        <taxon>Fabaceae</taxon>
        <taxon>Papilionoideae</taxon>
        <taxon>50 kb inversion clade</taxon>
        <taxon>NPAAA clade</taxon>
        <taxon>Hologalegina</taxon>
        <taxon>IRL clade</taxon>
        <taxon>Trifolieae</taxon>
        <taxon>Trifolium</taxon>
    </lineage>
</organism>
<evidence type="ECO:0000256" key="1">
    <source>
        <dbReference type="SAM" id="MobiDB-lite"/>
    </source>
</evidence>
<dbReference type="Proteomes" id="UP000242715">
    <property type="component" value="Unassembled WGS sequence"/>
</dbReference>
<keyword evidence="3" id="KW-1185">Reference proteome</keyword>
<accession>A0A2Z6PEL3</accession>
<evidence type="ECO:0000313" key="2">
    <source>
        <dbReference type="EMBL" id="GAU47945.1"/>
    </source>
</evidence>
<sequence>MNILTKLVIHVRGNKGPYAAASYRREREAECPPNPDQCHRRRQPELEPLEVESLEVDVPDEEDRDEEMQQEVHEDEGMCEAQPKEEAKGQA</sequence>
<dbReference type="EMBL" id="DF974365">
    <property type="protein sequence ID" value="GAU47945.1"/>
    <property type="molecule type" value="Genomic_DNA"/>
</dbReference>
<name>A0A2Z6PEL3_TRISU</name>
<feature type="compositionally biased region" description="Acidic residues" evidence="1">
    <location>
        <begin position="47"/>
        <end position="69"/>
    </location>
</feature>
<gene>
    <name evidence="2" type="ORF">TSUD_99030</name>
</gene>
<proteinExistence type="predicted"/>
<protein>
    <submittedName>
        <fullName evidence="2">Uncharacterized protein</fullName>
    </submittedName>
</protein>